<dbReference type="NCBIfam" id="TIGR00229">
    <property type="entry name" value="sensory_box"/>
    <property type="match status" value="1"/>
</dbReference>
<dbReference type="AlphaFoldDB" id="A0A7V3PSM0"/>
<evidence type="ECO:0000256" key="2">
    <source>
        <dbReference type="ARBA" id="ARBA00004141"/>
    </source>
</evidence>
<dbReference type="InterPro" id="IPR005467">
    <property type="entry name" value="His_kinase_dom"/>
</dbReference>
<keyword evidence="8 14" id="KW-0418">Kinase</keyword>
<evidence type="ECO:0000256" key="1">
    <source>
        <dbReference type="ARBA" id="ARBA00000085"/>
    </source>
</evidence>
<dbReference type="PANTHER" id="PTHR42878:SF7">
    <property type="entry name" value="SENSOR HISTIDINE KINASE GLRK"/>
    <property type="match status" value="1"/>
</dbReference>
<keyword evidence="10" id="KW-1133">Transmembrane helix</keyword>
<dbReference type="InterPro" id="IPR000014">
    <property type="entry name" value="PAS"/>
</dbReference>
<comment type="caution">
    <text evidence="14">The sequence shown here is derived from an EMBL/GenBank/DDBJ whole genome shotgun (WGS) entry which is preliminary data.</text>
</comment>
<dbReference type="SMART" id="SM00387">
    <property type="entry name" value="HATPase_c"/>
    <property type="match status" value="1"/>
</dbReference>
<gene>
    <name evidence="14" type="ORF">ENX16_01030</name>
</gene>
<feature type="domain" description="Histidine kinase" evidence="13">
    <location>
        <begin position="253"/>
        <end position="483"/>
    </location>
</feature>
<dbReference type="GO" id="GO:0000155">
    <property type="term" value="F:phosphorelay sensor kinase activity"/>
    <property type="evidence" value="ECO:0007669"/>
    <property type="project" value="InterPro"/>
</dbReference>
<dbReference type="FunFam" id="3.30.565.10:FF:000006">
    <property type="entry name" value="Sensor histidine kinase WalK"/>
    <property type="match status" value="1"/>
</dbReference>
<dbReference type="InterPro" id="IPR036890">
    <property type="entry name" value="HATPase_C_sf"/>
</dbReference>
<keyword evidence="4" id="KW-0597">Phosphoprotein</keyword>
<dbReference type="CDD" id="cd00082">
    <property type="entry name" value="HisKA"/>
    <property type="match status" value="1"/>
</dbReference>
<dbReference type="Gene3D" id="3.30.450.20">
    <property type="entry name" value="PAS domain"/>
    <property type="match status" value="2"/>
</dbReference>
<dbReference type="GO" id="GO:0007234">
    <property type="term" value="P:osmosensory signaling via phosphorelay pathway"/>
    <property type="evidence" value="ECO:0007669"/>
    <property type="project" value="TreeGrafter"/>
</dbReference>
<organism evidence="14">
    <name type="scientific">candidate division WOR-3 bacterium</name>
    <dbReference type="NCBI Taxonomy" id="2052148"/>
    <lineage>
        <taxon>Bacteria</taxon>
        <taxon>Bacteria division WOR-3</taxon>
    </lineage>
</organism>
<dbReference type="SUPFAM" id="SSF47384">
    <property type="entry name" value="Homodimeric domain of signal transducing histidine kinase"/>
    <property type="match status" value="1"/>
</dbReference>
<reference evidence="14" key="1">
    <citation type="journal article" date="2020" name="mSystems">
        <title>Genome- and Community-Level Interaction Insights into Carbon Utilization and Element Cycling Functions of Hydrothermarchaeota in Hydrothermal Sediment.</title>
        <authorList>
            <person name="Zhou Z."/>
            <person name="Liu Y."/>
            <person name="Xu W."/>
            <person name="Pan J."/>
            <person name="Luo Z.H."/>
            <person name="Li M."/>
        </authorList>
    </citation>
    <scope>NUCLEOTIDE SEQUENCE [LARGE SCALE GENOMIC DNA]</scope>
    <source>
        <strain evidence="14">SpSt-914</strain>
    </source>
</reference>
<dbReference type="PANTHER" id="PTHR42878">
    <property type="entry name" value="TWO-COMPONENT HISTIDINE KINASE"/>
    <property type="match status" value="1"/>
</dbReference>
<dbReference type="SMART" id="SM00388">
    <property type="entry name" value="HisKA"/>
    <property type="match status" value="1"/>
</dbReference>
<keyword evidence="6" id="KW-0812">Transmembrane</keyword>
<dbReference type="GO" id="GO:0030295">
    <property type="term" value="F:protein kinase activator activity"/>
    <property type="evidence" value="ECO:0007669"/>
    <property type="project" value="TreeGrafter"/>
</dbReference>
<accession>A0A7V3PSM0</accession>
<evidence type="ECO:0000256" key="10">
    <source>
        <dbReference type="ARBA" id="ARBA00022989"/>
    </source>
</evidence>
<keyword evidence="12" id="KW-0472">Membrane</keyword>
<dbReference type="InterPro" id="IPR050351">
    <property type="entry name" value="BphY/WalK/GraS-like"/>
</dbReference>
<dbReference type="CDD" id="cd00130">
    <property type="entry name" value="PAS"/>
    <property type="match status" value="2"/>
</dbReference>
<proteinExistence type="predicted"/>
<evidence type="ECO:0000256" key="11">
    <source>
        <dbReference type="ARBA" id="ARBA00023012"/>
    </source>
</evidence>
<dbReference type="GO" id="GO:0005524">
    <property type="term" value="F:ATP binding"/>
    <property type="evidence" value="ECO:0007669"/>
    <property type="project" value="UniProtKB-KW"/>
</dbReference>
<dbReference type="EMBL" id="DTMZ01000013">
    <property type="protein sequence ID" value="HGD12658.1"/>
    <property type="molecule type" value="Genomic_DNA"/>
</dbReference>
<dbReference type="SUPFAM" id="SSF55785">
    <property type="entry name" value="PYP-like sensor domain (PAS domain)"/>
    <property type="match status" value="2"/>
</dbReference>
<dbReference type="FunFam" id="1.10.287.130:FF:000001">
    <property type="entry name" value="Two-component sensor histidine kinase"/>
    <property type="match status" value="1"/>
</dbReference>
<evidence type="ECO:0000313" key="14">
    <source>
        <dbReference type="EMBL" id="HGD12658.1"/>
    </source>
</evidence>
<dbReference type="Pfam" id="PF00512">
    <property type="entry name" value="HisKA"/>
    <property type="match status" value="1"/>
</dbReference>
<dbReference type="PROSITE" id="PS50109">
    <property type="entry name" value="HIS_KIN"/>
    <property type="match status" value="1"/>
</dbReference>
<keyword evidence="5" id="KW-0808">Transferase</keyword>
<dbReference type="PRINTS" id="PR00344">
    <property type="entry name" value="BCTRLSENSOR"/>
</dbReference>
<dbReference type="InterPro" id="IPR035965">
    <property type="entry name" value="PAS-like_dom_sf"/>
</dbReference>
<keyword evidence="9" id="KW-0067">ATP-binding</keyword>
<name>A0A7V3PSM0_UNCW3</name>
<comment type="catalytic activity">
    <reaction evidence="1">
        <text>ATP + protein L-histidine = ADP + protein N-phospho-L-histidine.</text>
        <dbReference type="EC" id="2.7.13.3"/>
    </reaction>
</comment>
<evidence type="ECO:0000256" key="9">
    <source>
        <dbReference type="ARBA" id="ARBA00022840"/>
    </source>
</evidence>
<protein>
    <recommendedName>
        <fullName evidence="3">histidine kinase</fullName>
        <ecNumber evidence="3">2.7.13.3</ecNumber>
    </recommendedName>
</protein>
<evidence type="ECO:0000256" key="7">
    <source>
        <dbReference type="ARBA" id="ARBA00022741"/>
    </source>
</evidence>
<dbReference type="SMART" id="SM00091">
    <property type="entry name" value="PAS"/>
    <property type="match status" value="2"/>
</dbReference>
<dbReference type="InterPro" id="IPR004358">
    <property type="entry name" value="Sig_transdc_His_kin-like_C"/>
</dbReference>
<keyword evidence="11" id="KW-0902">Two-component regulatory system</keyword>
<dbReference type="GO" id="GO:0016020">
    <property type="term" value="C:membrane"/>
    <property type="evidence" value="ECO:0007669"/>
    <property type="project" value="UniProtKB-SubCell"/>
</dbReference>
<evidence type="ECO:0000256" key="12">
    <source>
        <dbReference type="ARBA" id="ARBA00023136"/>
    </source>
</evidence>
<dbReference type="SUPFAM" id="SSF55874">
    <property type="entry name" value="ATPase domain of HSP90 chaperone/DNA topoisomerase II/histidine kinase"/>
    <property type="match status" value="1"/>
</dbReference>
<evidence type="ECO:0000256" key="3">
    <source>
        <dbReference type="ARBA" id="ARBA00012438"/>
    </source>
</evidence>
<dbReference type="Pfam" id="PF13426">
    <property type="entry name" value="PAS_9"/>
    <property type="match status" value="2"/>
</dbReference>
<evidence type="ECO:0000256" key="6">
    <source>
        <dbReference type="ARBA" id="ARBA00022692"/>
    </source>
</evidence>
<dbReference type="InterPro" id="IPR003594">
    <property type="entry name" value="HATPase_dom"/>
</dbReference>
<evidence type="ECO:0000259" key="13">
    <source>
        <dbReference type="PROSITE" id="PS50109"/>
    </source>
</evidence>
<dbReference type="EC" id="2.7.13.3" evidence="3"/>
<comment type="subcellular location">
    <subcellularLocation>
        <location evidence="2">Membrane</location>
        <topology evidence="2">Multi-pass membrane protein</topology>
    </subcellularLocation>
</comment>
<sequence length="485" mass="54687">MKSLPSERLFDSDFLNDLQEGVWIADSHGRIVFANRTLARLLTYENGNHIVGKNWRELLPPSEVALLNRSFESGAASYTLPHTHMIGNNARVVPVKMVIKRKIIGRENWFIGTVVESTFTGINREIDAWVSSQVMENAVDGICIIENGQIIYVNRRFEEITGYSSLQLGRMSLDRLVAPVYRKTITQFIEEPHRFLTTTRQEVKLQHRTGREIDCELQVVPLEQANRHLLLCYLHDISELKQAERMRTEFVAMVSHDLRAPLAAIREAISLLADTAAGRLDDKQRRFLSIAQEEMDRLNRMIDNLIEVSRMEAGKLELNLKAVDLNDIINISLESLALLITKKNLKVVRRIPPRLPPVAGDPDRLLRVFNNLLDNAIKYSPESGTIQIEIDFVDPEAPVLSEPGILANTSYLKVTITDQGPGIPAEFLDRIFGKFERVEPHGSGIGLGLAIVRSIVELHHGKIWVRSTIGEGASFSFILPVKEGV</sequence>
<dbReference type="InterPro" id="IPR003661">
    <property type="entry name" value="HisK_dim/P_dom"/>
</dbReference>
<evidence type="ECO:0000256" key="5">
    <source>
        <dbReference type="ARBA" id="ARBA00022679"/>
    </source>
</evidence>
<dbReference type="Gene3D" id="1.10.287.130">
    <property type="match status" value="1"/>
</dbReference>
<dbReference type="InterPro" id="IPR036097">
    <property type="entry name" value="HisK_dim/P_sf"/>
</dbReference>
<evidence type="ECO:0000256" key="8">
    <source>
        <dbReference type="ARBA" id="ARBA00022777"/>
    </source>
</evidence>
<evidence type="ECO:0000256" key="4">
    <source>
        <dbReference type="ARBA" id="ARBA00022553"/>
    </source>
</evidence>
<dbReference type="Pfam" id="PF02518">
    <property type="entry name" value="HATPase_c"/>
    <property type="match status" value="1"/>
</dbReference>
<keyword evidence="7" id="KW-0547">Nucleotide-binding</keyword>
<dbReference type="GO" id="GO:0000156">
    <property type="term" value="F:phosphorelay response regulator activity"/>
    <property type="evidence" value="ECO:0007669"/>
    <property type="project" value="TreeGrafter"/>
</dbReference>
<dbReference type="Gene3D" id="3.30.565.10">
    <property type="entry name" value="Histidine kinase-like ATPase, C-terminal domain"/>
    <property type="match status" value="1"/>
</dbReference>